<comment type="subunit">
    <text evidence="3">Homodimer.</text>
</comment>
<dbReference type="GO" id="GO:0008483">
    <property type="term" value="F:transaminase activity"/>
    <property type="evidence" value="ECO:0007669"/>
    <property type="project" value="UniProtKB-KW"/>
</dbReference>
<evidence type="ECO:0000256" key="6">
    <source>
        <dbReference type="ARBA" id="ARBA00022898"/>
    </source>
</evidence>
<dbReference type="PANTHER" id="PTHR42790:SF19">
    <property type="entry name" value="KYNURENINE_ALPHA-AMINOADIPATE AMINOTRANSFERASE, MITOCHONDRIAL"/>
    <property type="match status" value="1"/>
</dbReference>
<dbReference type="GO" id="GO:0030170">
    <property type="term" value="F:pyridoxal phosphate binding"/>
    <property type="evidence" value="ECO:0007669"/>
    <property type="project" value="InterPro"/>
</dbReference>
<dbReference type="FunFam" id="3.40.640.10:FF:000053">
    <property type="entry name" value="Aminotransferase, class I"/>
    <property type="match status" value="1"/>
</dbReference>
<gene>
    <name evidence="8" type="ORF">OSSY52_01950</name>
</gene>
<reference evidence="8 9" key="1">
    <citation type="submission" date="2018-06" db="EMBL/GenBank/DDBJ databases">
        <title>Genome sequencing of Oceanotoga sp. sy52.</title>
        <authorList>
            <person name="Mori K."/>
        </authorList>
    </citation>
    <scope>NUCLEOTIDE SEQUENCE [LARGE SCALE GENOMIC DNA]</scope>
    <source>
        <strain evidence="9">sy52</strain>
    </source>
</reference>
<accession>A0A7G1G4V9</accession>
<keyword evidence="5 8" id="KW-0808">Transferase</keyword>
<evidence type="ECO:0000256" key="3">
    <source>
        <dbReference type="ARBA" id="ARBA00011738"/>
    </source>
</evidence>
<keyword evidence="4 8" id="KW-0032">Aminotransferase</keyword>
<dbReference type="Gene3D" id="3.40.640.10">
    <property type="entry name" value="Type I PLP-dependent aspartate aminotransferase-like (Major domain)"/>
    <property type="match status" value="1"/>
</dbReference>
<dbReference type="InterPro" id="IPR015421">
    <property type="entry name" value="PyrdxlP-dep_Trfase_major"/>
</dbReference>
<evidence type="ECO:0000256" key="2">
    <source>
        <dbReference type="ARBA" id="ARBA00007441"/>
    </source>
</evidence>
<dbReference type="PANTHER" id="PTHR42790">
    <property type="entry name" value="AMINOTRANSFERASE"/>
    <property type="match status" value="1"/>
</dbReference>
<name>A0A7G1G4V9_9BACT</name>
<dbReference type="KEGG" id="ocy:OSSY52_01950"/>
<evidence type="ECO:0000256" key="1">
    <source>
        <dbReference type="ARBA" id="ARBA00001933"/>
    </source>
</evidence>
<dbReference type="InterPro" id="IPR050859">
    <property type="entry name" value="Class-I_PLP-dep_aminotransf"/>
</dbReference>
<keyword evidence="6" id="KW-0663">Pyridoxal phosphate</keyword>
<evidence type="ECO:0000256" key="4">
    <source>
        <dbReference type="ARBA" id="ARBA00022576"/>
    </source>
</evidence>
<dbReference type="EMBL" id="AP018712">
    <property type="protein sequence ID" value="BBE30054.1"/>
    <property type="molecule type" value="Genomic_DNA"/>
</dbReference>
<dbReference type="RefSeq" id="WP_190615190.1">
    <property type="nucleotide sequence ID" value="NZ_AP018712.1"/>
</dbReference>
<feature type="domain" description="Aminotransferase class I/classII large" evidence="7">
    <location>
        <begin position="31"/>
        <end position="395"/>
    </location>
</feature>
<dbReference type="Gene3D" id="3.90.1150.10">
    <property type="entry name" value="Aspartate Aminotransferase, domain 1"/>
    <property type="match status" value="1"/>
</dbReference>
<organism evidence="8 9">
    <name type="scientific">Tepiditoga spiralis</name>
    <dbReference type="NCBI Taxonomy" id="2108365"/>
    <lineage>
        <taxon>Bacteria</taxon>
        <taxon>Thermotogati</taxon>
        <taxon>Thermotogota</taxon>
        <taxon>Thermotogae</taxon>
        <taxon>Petrotogales</taxon>
        <taxon>Petrotogaceae</taxon>
        <taxon>Tepiditoga</taxon>
    </lineage>
</organism>
<comment type="similarity">
    <text evidence="2">Belongs to the class-I pyridoxal-phosphate-dependent aminotransferase family.</text>
</comment>
<protein>
    <submittedName>
        <fullName evidence="8">Aminotransferase</fullName>
    </submittedName>
</protein>
<evidence type="ECO:0000256" key="5">
    <source>
        <dbReference type="ARBA" id="ARBA00022679"/>
    </source>
</evidence>
<evidence type="ECO:0000259" key="7">
    <source>
        <dbReference type="Pfam" id="PF00155"/>
    </source>
</evidence>
<dbReference type="InterPro" id="IPR004839">
    <property type="entry name" value="Aminotransferase_I/II_large"/>
</dbReference>
<proteinExistence type="inferred from homology"/>
<evidence type="ECO:0000313" key="9">
    <source>
        <dbReference type="Proteomes" id="UP000516361"/>
    </source>
</evidence>
<dbReference type="SUPFAM" id="SSF53383">
    <property type="entry name" value="PLP-dependent transferases"/>
    <property type="match status" value="1"/>
</dbReference>
<evidence type="ECO:0000313" key="8">
    <source>
        <dbReference type="EMBL" id="BBE30054.1"/>
    </source>
</evidence>
<dbReference type="InterPro" id="IPR015422">
    <property type="entry name" value="PyrdxlP-dep_Trfase_small"/>
</dbReference>
<dbReference type="GO" id="GO:1901605">
    <property type="term" value="P:alpha-amino acid metabolic process"/>
    <property type="evidence" value="ECO:0007669"/>
    <property type="project" value="TreeGrafter"/>
</dbReference>
<dbReference type="AlphaFoldDB" id="A0A7G1G4V9"/>
<dbReference type="Proteomes" id="UP000516361">
    <property type="component" value="Chromosome"/>
</dbReference>
<dbReference type="InterPro" id="IPR015424">
    <property type="entry name" value="PyrdxlP-dep_Trfase"/>
</dbReference>
<sequence>MELEKKLSKVSKRIKSSLIRELLDLKDPEMISFGGGVPDPDTFPRHEIAKIASEVIENEHRVTLQYGSTGGDNILKEQYIKLLKKHENIDNLDVDNLLITVGSQQALYLLGITFLDEESYCGVSRPIYLGAASAFQQRDPKFINVPLLEDGMDLDYLEKELEKLNKEGNIEKFKFLYVISNFHNPAGVTMGIEKRKKVVELANKYDFIIVEDDPYGALRFEGEKLPSIYSMAPERTILLNTFSKVLSPGLRLGLVVGPKDMVKRISMAKQAADLCTPALTQRIGARYLERFDLIEGIQPTIEIYREKKNLMMKLVEEKLGDIKGIKWINPEGGLFTWITLPEGFDTLEMFEIAKEEKILYIPGTAFYVDEPDNNTMRLSFCLPTKEKIKEGMDRLRKTIDRYAKEKGLEI</sequence>
<dbReference type="Pfam" id="PF00155">
    <property type="entry name" value="Aminotran_1_2"/>
    <property type="match status" value="1"/>
</dbReference>
<comment type="cofactor">
    <cofactor evidence="1">
        <name>pyridoxal 5'-phosphate</name>
        <dbReference type="ChEBI" id="CHEBI:597326"/>
    </cofactor>
</comment>
<dbReference type="CDD" id="cd00609">
    <property type="entry name" value="AAT_like"/>
    <property type="match status" value="1"/>
</dbReference>
<keyword evidence="9" id="KW-1185">Reference proteome</keyword>
<dbReference type="InParanoid" id="A0A7G1G4V9"/>